<name>A0A3B6NNJ4_WHEAT</name>
<dbReference type="Gramene" id="TraesMAC6A03G03328600.1">
    <property type="protein sequence ID" value="TraesMAC6A03G03328600.1.CDS1"/>
    <property type="gene ID" value="TraesMAC6A03G03328600"/>
</dbReference>
<sequence length="144" mass="15909">MLTGRPAEEMPGSAGDLLSELSQLHEQVRQVMQDIAQALWPSVSLPDGIGELAEKLKGARRRFRLWKISACRQGARKAWAMVKTRYTKTDPNHVAKVGLVGPDGKEIPVSLVYGQVELATKYSQQDCRLDSLLGGIEEEFSQST</sequence>
<dbReference type="Gramene" id="TraesJAG6A03G03322710.1">
    <property type="protein sequence ID" value="TraesJAG6A03G03322710.1.CDS1"/>
    <property type="gene ID" value="TraesJAG6A03G03322710"/>
</dbReference>
<dbReference type="Gramene" id="TraesWEE_scaffold_036168_01G000200.1">
    <property type="protein sequence ID" value="TraesWEE_scaffold_036168_01G000200.1"/>
    <property type="gene ID" value="TraesWEE_scaffold_036168_01G000200"/>
</dbReference>
<dbReference type="Gramene" id="TraesSTA6A03G03319740.1">
    <property type="protein sequence ID" value="TraesSTA6A03G03319740.1.CDS1"/>
    <property type="gene ID" value="TraesSTA6A03G03319740"/>
</dbReference>
<dbReference type="Gramene" id="TraesCS6A03G0532100.1">
    <property type="protein sequence ID" value="TraesCS6A03G0532100.1.CDS1"/>
    <property type="gene ID" value="TraesCS6A03G0532100"/>
</dbReference>
<dbReference type="Gramene" id="TraesNOR6A03G03361250.1">
    <property type="protein sequence ID" value="TraesNOR6A03G03361250.1.CDS1"/>
    <property type="gene ID" value="TraesNOR6A03G03361250"/>
</dbReference>
<dbReference type="Gramene" id="TraesLAC6A03G03284300.1">
    <property type="protein sequence ID" value="TraesLAC6A03G03284300.1.CDS1"/>
    <property type="gene ID" value="TraesLAC6A03G03284300"/>
</dbReference>
<evidence type="ECO:0000313" key="2">
    <source>
        <dbReference type="Proteomes" id="UP000019116"/>
    </source>
</evidence>
<dbReference type="Gramene" id="TraesLDM6A03G03332390.1">
    <property type="protein sequence ID" value="TraesLDM6A03G03332390.1.CDS1"/>
    <property type="gene ID" value="TraesLDM6A03G03332390"/>
</dbReference>
<dbReference type="Gramene" id="TraesCS6A02G199500.1">
    <property type="protein sequence ID" value="TraesCS6A02G199500.1.cds1"/>
    <property type="gene ID" value="TraesCS6A02G199500"/>
</dbReference>
<organism evidence="1">
    <name type="scientific">Triticum aestivum</name>
    <name type="common">Wheat</name>
    <dbReference type="NCBI Taxonomy" id="4565"/>
    <lineage>
        <taxon>Eukaryota</taxon>
        <taxon>Viridiplantae</taxon>
        <taxon>Streptophyta</taxon>
        <taxon>Embryophyta</taxon>
        <taxon>Tracheophyta</taxon>
        <taxon>Spermatophyta</taxon>
        <taxon>Magnoliopsida</taxon>
        <taxon>Liliopsida</taxon>
        <taxon>Poales</taxon>
        <taxon>Poaceae</taxon>
        <taxon>BOP clade</taxon>
        <taxon>Pooideae</taxon>
        <taxon>Triticodae</taxon>
        <taxon>Triticeae</taxon>
        <taxon>Triticinae</taxon>
        <taxon>Triticum</taxon>
    </lineage>
</organism>
<reference evidence="1" key="1">
    <citation type="submission" date="2018-08" db="EMBL/GenBank/DDBJ databases">
        <authorList>
            <person name="Rossello M."/>
        </authorList>
    </citation>
    <scope>NUCLEOTIDE SEQUENCE [LARGE SCALE GENOMIC DNA]</scope>
    <source>
        <strain evidence="1">cv. Chinese Spring</strain>
    </source>
</reference>
<accession>A0A3B6NNJ4</accession>
<dbReference type="Gramene" id="TraesCLE_scaffold_000264_01G000200.1">
    <property type="protein sequence ID" value="TraesCLE_scaffold_000264_01G000200.1"/>
    <property type="gene ID" value="TraesCLE_scaffold_000264_01G000200"/>
</dbReference>
<dbReference type="Gramene" id="TraesRN6A0100505000.1">
    <property type="protein sequence ID" value="TraesRN6A0100505000.1"/>
    <property type="gene ID" value="TraesRN6A0100505000"/>
</dbReference>
<evidence type="ECO:0000313" key="1">
    <source>
        <dbReference type="EnsemblPlants" id="TraesCS6A02G199500.1.cds1"/>
    </source>
</evidence>
<reference evidence="1" key="2">
    <citation type="submission" date="2018-10" db="UniProtKB">
        <authorList>
            <consortium name="EnsemblPlants"/>
        </authorList>
    </citation>
    <scope>IDENTIFICATION</scope>
</reference>
<dbReference type="EnsemblPlants" id="TraesCS6A02G199500.1">
    <property type="protein sequence ID" value="TraesCS6A02G199500.1.cds1"/>
    <property type="gene ID" value="TraesCS6A02G199500"/>
</dbReference>
<dbReference type="Gramene" id="TraesROB_scaffold_046345_01G000200.1">
    <property type="protein sequence ID" value="TraesROB_scaffold_046345_01G000200.1"/>
    <property type="gene ID" value="TraesROB_scaffold_046345_01G000200"/>
</dbReference>
<dbReference type="OrthoDB" id="704930at2759"/>
<dbReference type="Gramene" id="TraesARI6A03G03285240.1">
    <property type="protein sequence ID" value="TraesARI6A03G03285240.1.CDS1"/>
    <property type="gene ID" value="TraesARI6A03G03285240"/>
</dbReference>
<keyword evidence="2" id="KW-1185">Reference proteome</keyword>
<protein>
    <submittedName>
        <fullName evidence="1">Uncharacterized protein</fullName>
    </submittedName>
</protein>
<dbReference type="Gramene" id="TraesCAD_scaffold_041580_01G000100.1">
    <property type="protein sequence ID" value="TraesCAD_scaffold_041580_01G000100.1"/>
    <property type="gene ID" value="TraesCAD_scaffold_041580_01G000100"/>
</dbReference>
<dbReference type="Gramene" id="TraesSYM6A03G03270230.1">
    <property type="protein sequence ID" value="TraesSYM6A03G03270230.1.CDS1"/>
    <property type="gene ID" value="TraesSYM6A03G03270230"/>
</dbReference>
<proteinExistence type="predicted"/>
<dbReference type="AlphaFoldDB" id="A0A3B6NNJ4"/>
<dbReference type="Proteomes" id="UP000019116">
    <property type="component" value="Chromosome 6A"/>
</dbReference>
<dbReference type="Gramene" id="TraesJUL6A03G03355660.1">
    <property type="protein sequence ID" value="TraesJUL6A03G03355660.1.CDS1"/>
    <property type="gene ID" value="TraesJUL6A03G03355660"/>
</dbReference>